<dbReference type="Proteomes" id="UP000316598">
    <property type="component" value="Unassembled WGS sequence"/>
</dbReference>
<protein>
    <submittedName>
        <fullName evidence="1">Uncharacterized protein</fullName>
    </submittedName>
</protein>
<evidence type="ECO:0000313" key="2">
    <source>
        <dbReference type="Proteomes" id="UP000316598"/>
    </source>
</evidence>
<dbReference type="AlphaFoldDB" id="A0A5C5WSV9"/>
<evidence type="ECO:0000313" key="1">
    <source>
        <dbReference type="EMBL" id="TWT53588.1"/>
    </source>
</evidence>
<keyword evidence="2" id="KW-1185">Reference proteome</keyword>
<comment type="caution">
    <text evidence="1">The sequence shown here is derived from an EMBL/GenBank/DDBJ whole genome shotgun (WGS) entry which is preliminary data.</text>
</comment>
<reference evidence="1 2" key="1">
    <citation type="submission" date="2019-02" db="EMBL/GenBank/DDBJ databases">
        <title>Deep-cultivation of Planctomycetes and their phenomic and genomic characterization uncovers novel biology.</title>
        <authorList>
            <person name="Wiegand S."/>
            <person name="Jogler M."/>
            <person name="Boedeker C."/>
            <person name="Pinto D."/>
            <person name="Vollmers J."/>
            <person name="Rivas-Marin E."/>
            <person name="Kohn T."/>
            <person name="Peeters S.H."/>
            <person name="Heuer A."/>
            <person name="Rast P."/>
            <person name="Oberbeckmann S."/>
            <person name="Bunk B."/>
            <person name="Jeske O."/>
            <person name="Meyerdierks A."/>
            <person name="Storesund J.E."/>
            <person name="Kallscheuer N."/>
            <person name="Luecker S."/>
            <person name="Lage O.M."/>
            <person name="Pohl T."/>
            <person name="Merkel B.J."/>
            <person name="Hornburger P."/>
            <person name="Mueller R.-W."/>
            <person name="Bruemmer F."/>
            <person name="Labrenz M."/>
            <person name="Spormann A.M."/>
            <person name="Op Den Camp H."/>
            <person name="Overmann J."/>
            <person name="Amann R."/>
            <person name="Jetten M.S.M."/>
            <person name="Mascher T."/>
            <person name="Medema M.H."/>
            <person name="Devos D.P."/>
            <person name="Kaster A.-K."/>
            <person name="Ovreas L."/>
            <person name="Rohde M."/>
            <person name="Galperin M.Y."/>
            <person name="Jogler C."/>
        </authorList>
    </citation>
    <scope>NUCLEOTIDE SEQUENCE [LARGE SCALE GENOMIC DNA]</scope>
    <source>
        <strain evidence="1 2">Pla22</strain>
    </source>
</reference>
<dbReference type="EMBL" id="SJPI01000001">
    <property type="protein sequence ID" value="TWT53588.1"/>
    <property type="molecule type" value="Genomic_DNA"/>
</dbReference>
<proteinExistence type="predicted"/>
<gene>
    <name evidence="1" type="ORF">Pla22_12170</name>
</gene>
<accession>A0A5C5WSV9</accession>
<organism evidence="1 2">
    <name type="scientific">Rubripirellula amarantea</name>
    <dbReference type="NCBI Taxonomy" id="2527999"/>
    <lineage>
        <taxon>Bacteria</taxon>
        <taxon>Pseudomonadati</taxon>
        <taxon>Planctomycetota</taxon>
        <taxon>Planctomycetia</taxon>
        <taxon>Pirellulales</taxon>
        <taxon>Pirellulaceae</taxon>
        <taxon>Rubripirellula</taxon>
    </lineage>
</organism>
<sequence>MIVRNNPEDANRGGNPREIAQLWLVKSYHVAVSLRLKSDLFVASVQISLIHPIDGSTHPIDGGSAMDCIVPRWIAPSPVSKIAHQSLVC</sequence>
<name>A0A5C5WSV9_9BACT</name>